<keyword evidence="4" id="KW-1133">Transmembrane helix</keyword>
<evidence type="ECO:0000256" key="1">
    <source>
        <dbReference type="ARBA" id="ARBA00004613"/>
    </source>
</evidence>
<dbReference type="Proteomes" id="UP001500851">
    <property type="component" value="Unassembled WGS sequence"/>
</dbReference>
<evidence type="ECO:0000256" key="2">
    <source>
        <dbReference type="ARBA" id="ARBA00022525"/>
    </source>
</evidence>
<gene>
    <name evidence="7" type="ORF">GCM10009768_07850</name>
</gene>
<organism evidence="7 8">
    <name type="scientific">Leucobacter iarius</name>
    <dbReference type="NCBI Taxonomy" id="333963"/>
    <lineage>
        <taxon>Bacteria</taxon>
        <taxon>Bacillati</taxon>
        <taxon>Actinomycetota</taxon>
        <taxon>Actinomycetes</taxon>
        <taxon>Micrococcales</taxon>
        <taxon>Microbacteriaceae</taxon>
        <taxon>Leucobacter</taxon>
    </lineage>
</organism>
<dbReference type="InterPro" id="IPR051172">
    <property type="entry name" value="Chlamydia_OmcB"/>
</dbReference>
<dbReference type="EMBL" id="BAAAOB010000001">
    <property type="protein sequence ID" value="GAA1781309.1"/>
    <property type="molecule type" value="Genomic_DNA"/>
</dbReference>
<dbReference type="PANTHER" id="PTHR34819:SF3">
    <property type="entry name" value="CELL SURFACE PROTEIN"/>
    <property type="match status" value="1"/>
</dbReference>
<evidence type="ECO:0008006" key="9">
    <source>
        <dbReference type="Google" id="ProtNLM"/>
    </source>
</evidence>
<feature type="domain" description="DUF7507" evidence="6">
    <location>
        <begin position="1040"/>
        <end position="1138"/>
    </location>
</feature>
<dbReference type="Pfam" id="PF17210">
    <property type="entry name" value="SdrD_B"/>
    <property type="match status" value="1"/>
</dbReference>
<feature type="domain" description="DUF7507" evidence="6">
    <location>
        <begin position="1280"/>
        <end position="1386"/>
    </location>
</feature>
<protein>
    <recommendedName>
        <fullName evidence="9">Repeat protein (TIGR01451 family)</fullName>
    </recommendedName>
</protein>
<dbReference type="Gene3D" id="2.60.40.10">
    <property type="entry name" value="Immunoglobulins"/>
    <property type="match status" value="3"/>
</dbReference>
<reference evidence="7 8" key="1">
    <citation type="journal article" date="2019" name="Int. J. Syst. Evol. Microbiol.">
        <title>The Global Catalogue of Microorganisms (GCM) 10K type strain sequencing project: providing services to taxonomists for standard genome sequencing and annotation.</title>
        <authorList>
            <consortium name="The Broad Institute Genomics Platform"/>
            <consortium name="The Broad Institute Genome Sequencing Center for Infectious Disease"/>
            <person name="Wu L."/>
            <person name="Ma J."/>
        </authorList>
    </citation>
    <scope>NUCLEOTIDE SEQUENCE [LARGE SCALE GENOMIC DNA]</scope>
    <source>
        <strain evidence="7 8">JCM 14736</strain>
    </source>
</reference>
<dbReference type="InterPro" id="IPR033764">
    <property type="entry name" value="Sdr_B"/>
</dbReference>
<keyword evidence="4" id="KW-0812">Transmembrane</keyword>
<keyword evidence="4" id="KW-0472">Membrane</keyword>
<dbReference type="InterPro" id="IPR055354">
    <property type="entry name" value="DUF7507"/>
</dbReference>
<dbReference type="PANTHER" id="PTHR34819">
    <property type="entry name" value="LARGE CYSTEINE-RICH PERIPLASMIC PROTEIN OMCB"/>
    <property type="match status" value="1"/>
</dbReference>
<keyword evidence="3" id="KW-0732">Signal</keyword>
<evidence type="ECO:0000313" key="8">
    <source>
        <dbReference type="Proteomes" id="UP001500851"/>
    </source>
</evidence>
<dbReference type="NCBIfam" id="TIGR01451">
    <property type="entry name" value="B_ant_repeat"/>
    <property type="match status" value="3"/>
</dbReference>
<keyword evidence="2" id="KW-0964">Secreted</keyword>
<evidence type="ECO:0000259" key="5">
    <source>
        <dbReference type="Pfam" id="PF17210"/>
    </source>
</evidence>
<keyword evidence="8" id="KW-1185">Reference proteome</keyword>
<evidence type="ECO:0000256" key="4">
    <source>
        <dbReference type="SAM" id="Phobius"/>
    </source>
</evidence>
<feature type="domain" description="DUF7507" evidence="6">
    <location>
        <begin position="1159"/>
        <end position="1268"/>
    </location>
</feature>
<dbReference type="InterPro" id="IPR047589">
    <property type="entry name" value="DUF11_rpt"/>
</dbReference>
<dbReference type="SUPFAM" id="SSF117074">
    <property type="entry name" value="Hypothetical protein PA1324"/>
    <property type="match status" value="1"/>
</dbReference>
<evidence type="ECO:0000313" key="7">
    <source>
        <dbReference type="EMBL" id="GAA1781309.1"/>
    </source>
</evidence>
<dbReference type="RefSeq" id="WP_344029588.1">
    <property type="nucleotide sequence ID" value="NZ_BAAAOB010000001.1"/>
</dbReference>
<dbReference type="InterPro" id="IPR013783">
    <property type="entry name" value="Ig-like_fold"/>
</dbReference>
<accession>A0ABN2LAH8</accession>
<sequence length="1548" mass="158524">MKPAETTGRQGARRRVLAMLVSVLTVLMGAIALTPAAAQAASGEIRESALTIVNDGTSNVPGDSSTTDGKVAVGNRASFAWSVTVNELTDGVLTQTLPEGWSWDQQSLVTSGMQNPGGLNGYTSSFEVSPDGRTLTLHLSSSVGAAGTQIIEFRSPTAVVSRTAAAVNATYTPELTVTDGAGTKTVPATGSPSTLTTVGAERMDLIKGGRTGGAAAEGTFDFGNGPEPALRHSFYVELQYGSGIGDLPFKWQGPMAIDDAFTLTKDGANALGSGQAITLGSKSHPGLDVKLQNVDAANGKFQVVFDSIPDAPSVWTDVNIWIPRSQVPNTTAAGTFPIVMSNTVSQPAGADWKSADGAPLSDWTNGNNTQVRNYEVKDPIDGGWGAQLWYDLVQPKNSNQGVNGYGVLPGSKFGGSIRYVPAITQPAGTSTMVPTPATGLNLIQRWNPADAVLDPSVADEVTAFDPATGAAKPSTEGTDYRVYYTTDTVDNASPTWVPRSGFTGDVNTVTGIRYEYIGNGGVFNPGTGASDFARYRWQAVPHFTVVRPLPAAGTNDLARILLTGSAQTTSPAAPGAIARDLYVRAGGAAISKKGVVLDSSGDVQKPETVYLNAGQSVRYTITPQLTGIAGGLEPDDASALTIPNVVVADCLPANTLPNTLNFDSLDTSKWKVTAITPNACGNGTRTAISFAYQGQAKYADPLVPITFSIGTSQVAPAGSAFDNYAEIRADGIFAANGGPAASTSAIMYASQLNVARVEKATKSPVIERGSLATYDVTWFNFLSTSRGKSAFVDVLPYNGDPRGTSVHGAVTLNAASLSADGATGAKLQLTTDPAIRTGSAGTAPADGVTWIDYAQATPAEISAATALRVSISDFVAGQKSVGTLSYSLKAPDAVNGDVLRNTVTGSLMEGATALPAGAPVDVRIQSSTITGTVWNDANGNGAREVGEQAIPGAKVELLSGDGATVLAETTSDASGGYAFPNRTSGDYLIRVDMSTLPATGGAWSNTAAPANGSNGRSGTVKVLAGSDLAGQDFGFRDNVPSLKLEKSGVAPAKIEAGQPVTWTFTVTNTGNTRLENVRISDALPGISSIGFVQWPNAAQPGVLGTGDTVTATATSPLTQAQIDAGVAVNTAKAEGDSAVPSSTVSSDATARVVLPTTSGISLDKTATIGSGTDPADAVAGDTVHYSFTVKNTGSVTLSDVQVKDQLAGLSGIQFGAWPDPAKPGTLLPGQEVRATADLTLTQAHIDAGALKNEATATGTAPDGGSVSDDDSVTLPFDNRPLIDLQKTATGPQGRAAAGGTVDYAFTITNAGKSTLHDVKLSDELAGLSAIEFGAWPDPAKPGTLLPGQQVRATAKLTLTQTHIDAGSLTNTATATGTDPAGTGVQADDSAQLGFGQAPSISLEKHGALSKDQRTIRYSFTAKNTGNVTVSGVKIEDRLPGLGSIEYAWPGKPGVLAPGETVTATAELPVTEAMLGTQVKNTATVSGKTELDAKVSAQDTALVKVPAKAAKPDLVVTGGQSLFGLAIAALLAIGAGGVLLLLRRRRAEQ</sequence>
<evidence type="ECO:0000256" key="3">
    <source>
        <dbReference type="ARBA" id="ARBA00022729"/>
    </source>
</evidence>
<proteinExistence type="predicted"/>
<comment type="subcellular location">
    <subcellularLocation>
        <location evidence="1">Secreted</location>
    </subcellularLocation>
</comment>
<feature type="domain" description="DUF7507" evidence="6">
    <location>
        <begin position="1397"/>
        <end position="1495"/>
    </location>
</feature>
<dbReference type="Pfam" id="PF24346">
    <property type="entry name" value="DUF7507"/>
    <property type="match status" value="4"/>
</dbReference>
<name>A0ABN2LAH8_9MICO</name>
<feature type="domain" description="SD-repeat containing protein B" evidence="5">
    <location>
        <begin position="929"/>
        <end position="1034"/>
    </location>
</feature>
<evidence type="ECO:0000259" key="6">
    <source>
        <dbReference type="Pfam" id="PF24346"/>
    </source>
</evidence>
<feature type="transmembrane region" description="Helical" evidence="4">
    <location>
        <begin position="1521"/>
        <end position="1541"/>
    </location>
</feature>
<comment type="caution">
    <text evidence="7">The sequence shown here is derived from an EMBL/GenBank/DDBJ whole genome shotgun (WGS) entry which is preliminary data.</text>
</comment>